<keyword evidence="2" id="KW-1185">Reference proteome</keyword>
<sequence length="68" mass="7582">MAQVRFEVDSAVIAGLLQQGSLCVAQLRALDPASKAMLWQLCLESCAGHRRDQQEQVICPSWQQQSRP</sequence>
<dbReference type="AlphaFoldDB" id="A0A1M5XYA7"/>
<protein>
    <submittedName>
        <fullName evidence="1">Uncharacterized protein</fullName>
    </submittedName>
</protein>
<evidence type="ECO:0000313" key="1">
    <source>
        <dbReference type="EMBL" id="SHI04770.1"/>
    </source>
</evidence>
<gene>
    <name evidence="1" type="ORF">SAMN02745129_3804</name>
</gene>
<reference evidence="1 2" key="1">
    <citation type="submission" date="2016-11" db="EMBL/GenBank/DDBJ databases">
        <authorList>
            <person name="Jaros S."/>
            <person name="Januszkiewicz K."/>
            <person name="Wedrychowicz H."/>
        </authorList>
    </citation>
    <scope>NUCLEOTIDE SEQUENCE [LARGE SCALE GENOMIC DNA]</scope>
    <source>
        <strain evidence="1 2">DSM 16917</strain>
    </source>
</reference>
<accession>A0A1M5XYA7</accession>
<dbReference type="RefSeq" id="WP_067664874.1">
    <property type="nucleotide sequence ID" value="NZ_FQXG01000006.1"/>
</dbReference>
<name>A0A1M5XYA7_9GAMM</name>
<proteinExistence type="predicted"/>
<dbReference type="EMBL" id="FQXG01000006">
    <property type="protein sequence ID" value="SHI04770.1"/>
    <property type="molecule type" value="Genomic_DNA"/>
</dbReference>
<evidence type="ECO:0000313" key="2">
    <source>
        <dbReference type="Proteomes" id="UP000184268"/>
    </source>
</evidence>
<dbReference type="Proteomes" id="UP000184268">
    <property type="component" value="Unassembled WGS sequence"/>
</dbReference>
<dbReference type="OrthoDB" id="5919030at2"/>
<organism evidence="1 2">
    <name type="scientific">Ferrimonas marina</name>
    <dbReference type="NCBI Taxonomy" id="299255"/>
    <lineage>
        <taxon>Bacteria</taxon>
        <taxon>Pseudomonadati</taxon>
        <taxon>Pseudomonadota</taxon>
        <taxon>Gammaproteobacteria</taxon>
        <taxon>Alteromonadales</taxon>
        <taxon>Ferrimonadaceae</taxon>
        <taxon>Ferrimonas</taxon>
    </lineage>
</organism>